<keyword evidence="2" id="KW-1185">Reference proteome</keyword>
<dbReference type="Proteomes" id="UP000253769">
    <property type="component" value="Unassembled WGS sequence"/>
</dbReference>
<reference evidence="1 2" key="1">
    <citation type="submission" date="2018-07" db="EMBL/GenBank/DDBJ databases">
        <title>Motiliproteus coralliicola sp. nov., a bacterium isolated from Coral.</title>
        <authorList>
            <person name="Wang G."/>
        </authorList>
    </citation>
    <scope>NUCLEOTIDE SEQUENCE [LARGE SCALE GENOMIC DNA]</scope>
    <source>
        <strain evidence="1 2">C34</strain>
    </source>
</reference>
<organism evidence="1 2">
    <name type="scientific">Motiliproteus coralliicola</name>
    <dbReference type="NCBI Taxonomy" id="2283196"/>
    <lineage>
        <taxon>Bacteria</taxon>
        <taxon>Pseudomonadati</taxon>
        <taxon>Pseudomonadota</taxon>
        <taxon>Gammaproteobacteria</taxon>
        <taxon>Oceanospirillales</taxon>
        <taxon>Oceanospirillaceae</taxon>
        <taxon>Motiliproteus</taxon>
    </lineage>
</organism>
<dbReference type="EMBL" id="QQOH01000003">
    <property type="protein sequence ID" value="RDE19652.1"/>
    <property type="molecule type" value="Genomic_DNA"/>
</dbReference>
<comment type="caution">
    <text evidence="1">The sequence shown here is derived from an EMBL/GenBank/DDBJ whole genome shotgun (WGS) entry which is preliminary data.</text>
</comment>
<evidence type="ECO:0000313" key="1">
    <source>
        <dbReference type="EMBL" id="RDE19652.1"/>
    </source>
</evidence>
<dbReference type="AlphaFoldDB" id="A0A369WD32"/>
<dbReference type="InterPro" id="IPR036895">
    <property type="entry name" value="Uracil-DNA_glycosylase-like_sf"/>
</dbReference>
<protein>
    <submittedName>
        <fullName evidence="1">Uncharacterized protein</fullName>
    </submittedName>
</protein>
<evidence type="ECO:0000313" key="2">
    <source>
        <dbReference type="Proteomes" id="UP000253769"/>
    </source>
</evidence>
<gene>
    <name evidence="1" type="ORF">DV711_12275</name>
</gene>
<dbReference type="SUPFAM" id="SSF52141">
    <property type="entry name" value="Uracil-DNA glycosylase-like"/>
    <property type="match status" value="1"/>
</dbReference>
<name>A0A369WD32_9GAMM</name>
<accession>A0A369WD32</accession>
<sequence length="150" mass="16696">MLLGFADCLVVTELPTNPTLFWTEQHQSLLQAILASIGLGQEGVQGQREVNWPLDPMASFDQSAPIAARALALELKALRQSEQKVTLLMGQAAINYSYPESDSLEFGRMIEREGSHWLACHGLNEVLRLPGLKAELWQQLQSLRTLLRNG</sequence>
<proteinExistence type="predicted"/>